<evidence type="ECO:0000313" key="1">
    <source>
        <dbReference type="EMBL" id="KAF5832044.1"/>
    </source>
</evidence>
<dbReference type="EMBL" id="MU069902">
    <property type="protein sequence ID" value="KAF5832044.1"/>
    <property type="molecule type" value="Genomic_DNA"/>
</dbReference>
<comment type="caution">
    <text evidence="1">The sequence shown here is derived from an EMBL/GenBank/DDBJ whole genome shotgun (WGS) entry which is preliminary data.</text>
</comment>
<protein>
    <submittedName>
        <fullName evidence="1">Uncharacterized protein</fullName>
    </submittedName>
</protein>
<accession>A0ABQ7GBR0</accession>
<keyword evidence="2" id="KW-1185">Reference proteome</keyword>
<name>A0ABQ7GBR0_DUNSA</name>
<dbReference type="Proteomes" id="UP000815325">
    <property type="component" value="Unassembled WGS sequence"/>
</dbReference>
<reference evidence="1" key="1">
    <citation type="submission" date="2017-08" db="EMBL/GenBank/DDBJ databases">
        <authorList>
            <person name="Polle J.E."/>
            <person name="Barry K."/>
            <person name="Cushman J."/>
            <person name="Schmutz J."/>
            <person name="Tran D."/>
            <person name="Hathwaick L.T."/>
            <person name="Yim W.C."/>
            <person name="Jenkins J."/>
            <person name="Mckie-Krisberg Z.M."/>
            <person name="Prochnik S."/>
            <person name="Lindquist E."/>
            <person name="Dockter R.B."/>
            <person name="Adam C."/>
            <person name="Molina H."/>
            <person name="Bunkerborg J."/>
            <person name="Jin E."/>
            <person name="Buchheim M."/>
            <person name="Magnuson J."/>
        </authorList>
    </citation>
    <scope>NUCLEOTIDE SEQUENCE</scope>
    <source>
        <strain evidence="1">CCAP 19/18</strain>
    </source>
</reference>
<organism evidence="1 2">
    <name type="scientific">Dunaliella salina</name>
    <name type="common">Green alga</name>
    <name type="synonym">Protococcus salinus</name>
    <dbReference type="NCBI Taxonomy" id="3046"/>
    <lineage>
        <taxon>Eukaryota</taxon>
        <taxon>Viridiplantae</taxon>
        <taxon>Chlorophyta</taxon>
        <taxon>core chlorophytes</taxon>
        <taxon>Chlorophyceae</taxon>
        <taxon>CS clade</taxon>
        <taxon>Chlamydomonadales</taxon>
        <taxon>Dunaliellaceae</taxon>
        <taxon>Dunaliella</taxon>
    </lineage>
</organism>
<evidence type="ECO:0000313" key="2">
    <source>
        <dbReference type="Proteomes" id="UP000815325"/>
    </source>
</evidence>
<proteinExistence type="predicted"/>
<gene>
    <name evidence="1" type="ORF">DUNSADRAFT_12224</name>
</gene>
<sequence length="129" mass="14218">MEATDACLEACRSSFASLTCKGSSLKHEWVGRGDDGFPVMEGKVNNVLGKYFDLGSVLKHEWVGMGDDGFPVLEGKVNNVMGEFFEIWKLDKKPVDDTLRATIKAYCTGMVSAINRYYAFGSVFVDDGQ</sequence>